<dbReference type="EMBL" id="BK032811">
    <property type="protein sequence ID" value="DAF61428.1"/>
    <property type="molecule type" value="Genomic_DNA"/>
</dbReference>
<name>A0A8S5TDP9_9CAUD</name>
<proteinExistence type="predicted"/>
<organism evidence="1">
    <name type="scientific">Myoviridae sp. ct3pM2</name>
    <dbReference type="NCBI Taxonomy" id="2827658"/>
    <lineage>
        <taxon>Viruses</taxon>
        <taxon>Duplodnaviria</taxon>
        <taxon>Heunggongvirae</taxon>
        <taxon>Uroviricota</taxon>
        <taxon>Caudoviricetes</taxon>
    </lineage>
</organism>
<evidence type="ECO:0000313" key="1">
    <source>
        <dbReference type="EMBL" id="DAF61428.1"/>
    </source>
</evidence>
<sequence length="126" mass="14549">MRTSILKTEFNFAKSINLSLIAAPDSYPHFEQGIKDYIYPILSEIQETQIPERLTLISINTIDHEEQGFHLWTFTIKDPDTLTPEESLEISNQLHQVFPFDPEASLEMPLIHIWSTLVMVTVPFTC</sequence>
<accession>A0A8S5TDP9</accession>
<reference evidence="1" key="1">
    <citation type="journal article" date="2021" name="Proc. Natl. Acad. Sci. U.S.A.">
        <title>A Catalog of Tens of Thousands of Viruses from Human Metagenomes Reveals Hidden Associations with Chronic Diseases.</title>
        <authorList>
            <person name="Tisza M.J."/>
            <person name="Buck C.B."/>
        </authorList>
    </citation>
    <scope>NUCLEOTIDE SEQUENCE</scope>
    <source>
        <strain evidence="1">Ct3pM2</strain>
    </source>
</reference>
<protein>
    <submittedName>
        <fullName evidence="1">Uncharacterized protein</fullName>
    </submittedName>
</protein>